<dbReference type="GO" id="GO:0016740">
    <property type="term" value="F:transferase activity"/>
    <property type="evidence" value="ECO:0007669"/>
    <property type="project" value="UniProtKB-KW"/>
</dbReference>
<keyword evidence="2" id="KW-1185">Reference proteome</keyword>
<dbReference type="SUPFAM" id="SSF52540">
    <property type="entry name" value="P-loop containing nucleoside triphosphate hydrolases"/>
    <property type="match status" value="1"/>
</dbReference>
<keyword evidence="1" id="KW-0808">Transferase</keyword>
<evidence type="ECO:0000313" key="1">
    <source>
        <dbReference type="EMBL" id="MBB5189581.1"/>
    </source>
</evidence>
<accession>A0A840RBA2</accession>
<dbReference type="RefSeq" id="WP_184096814.1">
    <property type="nucleotide sequence ID" value="NZ_JACHHN010000001.1"/>
</dbReference>
<sequence length="280" mass="31479">MQDVLPGAPYPPHRFHFISGLPRSGSTLLAALLRQNPRFHADMSSPVAGLVHSLLGEMSKRNEFSGVVDDHQRKRVLTRVVSAFYEDQTAEVIFDTNRSWCTDIALLQELLPGTKVIACVRDIVWILDSVERLVQRNVFQPSGLFGYRTDGSIYTRAETLTAHDGLVGSAYNALKQAYYGAHSVSLMLLQYETLARDPGRAMEAVYRFIGETPFMHDFDHAQYDACDFDARMGTPGLHDVRAKVEFSERSTIVPPDLIKRYADSAFWKIPSLNTRNVLVV</sequence>
<dbReference type="Gene3D" id="3.40.50.300">
    <property type="entry name" value="P-loop containing nucleotide triphosphate hydrolases"/>
    <property type="match status" value="1"/>
</dbReference>
<organism evidence="1 2">
    <name type="scientific">Silvimonas terrae</name>
    <dbReference type="NCBI Taxonomy" id="300266"/>
    <lineage>
        <taxon>Bacteria</taxon>
        <taxon>Pseudomonadati</taxon>
        <taxon>Pseudomonadota</taxon>
        <taxon>Betaproteobacteria</taxon>
        <taxon>Neisseriales</taxon>
        <taxon>Chitinibacteraceae</taxon>
        <taxon>Silvimonas</taxon>
    </lineage>
</organism>
<dbReference type="AlphaFoldDB" id="A0A840RBA2"/>
<proteinExistence type="predicted"/>
<comment type="caution">
    <text evidence="1">The sequence shown here is derived from an EMBL/GenBank/DDBJ whole genome shotgun (WGS) entry which is preliminary data.</text>
</comment>
<protein>
    <submittedName>
        <fullName evidence="1">Sulfotransferase</fullName>
    </submittedName>
</protein>
<reference evidence="1 2" key="1">
    <citation type="submission" date="2020-08" db="EMBL/GenBank/DDBJ databases">
        <title>Genomic Encyclopedia of Type Strains, Phase IV (KMG-IV): sequencing the most valuable type-strain genomes for metagenomic binning, comparative biology and taxonomic classification.</title>
        <authorList>
            <person name="Goeker M."/>
        </authorList>
    </citation>
    <scope>NUCLEOTIDE SEQUENCE [LARGE SCALE GENOMIC DNA]</scope>
    <source>
        <strain evidence="1 2">DSM 18233</strain>
    </source>
</reference>
<dbReference type="Pfam" id="PF13469">
    <property type="entry name" value="Sulfotransfer_3"/>
    <property type="match status" value="1"/>
</dbReference>
<name>A0A840RBA2_9NEIS</name>
<dbReference type="Proteomes" id="UP000543030">
    <property type="component" value="Unassembled WGS sequence"/>
</dbReference>
<gene>
    <name evidence="1" type="ORF">HNQ50_000291</name>
</gene>
<evidence type="ECO:0000313" key="2">
    <source>
        <dbReference type="Proteomes" id="UP000543030"/>
    </source>
</evidence>
<dbReference type="EMBL" id="JACHHN010000001">
    <property type="protein sequence ID" value="MBB5189581.1"/>
    <property type="molecule type" value="Genomic_DNA"/>
</dbReference>
<dbReference type="InterPro" id="IPR027417">
    <property type="entry name" value="P-loop_NTPase"/>
</dbReference>